<dbReference type="RefSeq" id="WP_094607640.1">
    <property type="nucleotide sequence ID" value="NZ_CP155573.1"/>
</dbReference>
<sequence length="415" mass="44190">MTVQNKKSQVWLTIFLGLLAALAPLSMDMYLPALPIMTDEFGVDTSMVQLTLTATMAGMAIGQIFAGPISDMKGRRGPLYVGLFVFALSTLICVFATSIWVFLAFRFIQGLAGAVGIVIARAIARDVCEGPELTKFFSMLMLVNGLAPILAPVVGGQILLVASWRGIFAFLGCIGLVLTVASFIFKETLPAEKRIASIKSSFMSFGRLLSDRYFLGHCLMQCFSFGAFFAYISGSSFVFQNIYGVSAQVYSGIFGGIGVAIMFGGVLGGRLAGRVSDAAMLWWSLVQAFMGSILILGCFWCKAPLGIVLIALLFTIPTISVMGATSFSLAMRAHGKNAGSASALIGFFSMISGGIMAPLVGIAGSSNAMPMAIIMLLGEAGALLFFYRMIAPAHRNENCLGLVQKIKFLGNKDNC</sequence>
<feature type="transmembrane region" description="Helical" evidence="8">
    <location>
        <begin position="247"/>
        <end position="268"/>
    </location>
</feature>
<dbReference type="CDD" id="cd17320">
    <property type="entry name" value="MFS_MdfA_MDR_like"/>
    <property type="match status" value="1"/>
</dbReference>
<dbReference type="Gene3D" id="1.20.1720.10">
    <property type="entry name" value="Multidrug resistance protein D"/>
    <property type="match status" value="1"/>
</dbReference>
<dbReference type="PANTHER" id="PTHR23502:SF132">
    <property type="entry name" value="POLYAMINE TRANSPORTER 2-RELATED"/>
    <property type="match status" value="1"/>
</dbReference>
<dbReference type="InterPro" id="IPR001958">
    <property type="entry name" value="Tet-R_TetA/multi-R_MdtG-like"/>
</dbReference>
<feature type="transmembrane region" description="Helical" evidence="8">
    <location>
        <begin position="47"/>
        <end position="67"/>
    </location>
</feature>
<keyword evidence="4 8" id="KW-1003">Cell membrane</keyword>
<keyword evidence="5 8" id="KW-0812">Transmembrane</keyword>
<evidence type="ECO:0000256" key="5">
    <source>
        <dbReference type="ARBA" id="ARBA00022692"/>
    </source>
</evidence>
<keyword evidence="3 8" id="KW-0813">Transport</keyword>
<evidence type="ECO:0000256" key="4">
    <source>
        <dbReference type="ARBA" id="ARBA00022475"/>
    </source>
</evidence>
<feature type="transmembrane region" description="Helical" evidence="8">
    <location>
        <begin position="79"/>
        <end position="101"/>
    </location>
</feature>
<dbReference type="InterPro" id="IPR036259">
    <property type="entry name" value="MFS_trans_sf"/>
</dbReference>
<evidence type="ECO:0000313" key="10">
    <source>
        <dbReference type="EMBL" id="XFO66117.1"/>
    </source>
</evidence>
<dbReference type="InterPro" id="IPR004812">
    <property type="entry name" value="Efflux_drug-R_Bcr/CmlA"/>
</dbReference>
<evidence type="ECO:0000256" key="8">
    <source>
        <dbReference type="RuleBase" id="RU365088"/>
    </source>
</evidence>
<dbReference type="Pfam" id="PF07690">
    <property type="entry name" value="MFS_1"/>
    <property type="match status" value="1"/>
</dbReference>
<feature type="transmembrane region" description="Helical" evidence="8">
    <location>
        <begin position="166"/>
        <end position="185"/>
    </location>
</feature>
<feature type="transmembrane region" description="Helical" evidence="8">
    <location>
        <begin position="213"/>
        <end position="232"/>
    </location>
</feature>
<feature type="transmembrane region" description="Helical" evidence="8">
    <location>
        <begin position="368"/>
        <end position="387"/>
    </location>
</feature>
<evidence type="ECO:0000256" key="1">
    <source>
        <dbReference type="ARBA" id="ARBA00004651"/>
    </source>
</evidence>
<feature type="transmembrane region" description="Helical" evidence="8">
    <location>
        <begin position="306"/>
        <end position="329"/>
    </location>
</feature>
<gene>
    <name evidence="10" type="primary">bcr</name>
    <name evidence="10" type="ORF">SPSIL_022670</name>
</gene>
<name>A0ABZ3IKX2_9FIRM</name>
<feature type="transmembrane region" description="Helical" evidence="8">
    <location>
        <begin position="136"/>
        <end position="160"/>
    </location>
</feature>
<organism evidence="10 11">
    <name type="scientific">Sporomusa silvacetica DSM 10669</name>
    <dbReference type="NCBI Taxonomy" id="1123289"/>
    <lineage>
        <taxon>Bacteria</taxon>
        <taxon>Bacillati</taxon>
        <taxon>Bacillota</taxon>
        <taxon>Negativicutes</taxon>
        <taxon>Selenomonadales</taxon>
        <taxon>Sporomusaceae</taxon>
        <taxon>Sporomusa</taxon>
    </lineage>
</organism>
<feature type="transmembrane region" description="Helical" evidence="8">
    <location>
        <begin position="341"/>
        <end position="362"/>
    </location>
</feature>
<keyword evidence="11" id="KW-1185">Reference proteome</keyword>
<dbReference type="EMBL" id="CP155573">
    <property type="protein sequence ID" value="XFO66117.1"/>
    <property type="molecule type" value="Genomic_DNA"/>
</dbReference>
<reference evidence="10" key="1">
    <citation type="submission" date="2024-05" db="EMBL/GenBank/DDBJ databases">
        <title>Isolation and characterization of Sporomusa carbonis sp. nov., a carboxydotrophic hydrogenogen in the genus of Sporomusa isolated from a charcoal burning pile.</title>
        <authorList>
            <person name="Boeer T."/>
            <person name="Rosenbaum F."/>
            <person name="Eysell L."/>
            <person name="Mueller V."/>
            <person name="Daniel R."/>
            <person name="Poehlein A."/>
        </authorList>
    </citation>
    <scope>NUCLEOTIDE SEQUENCE [LARGE SCALE GENOMIC DNA]</scope>
    <source>
        <strain evidence="10">DSM 10669</strain>
    </source>
</reference>
<dbReference type="PANTHER" id="PTHR23502">
    <property type="entry name" value="MAJOR FACILITATOR SUPERFAMILY"/>
    <property type="match status" value="1"/>
</dbReference>
<evidence type="ECO:0000256" key="2">
    <source>
        <dbReference type="ARBA" id="ARBA00006236"/>
    </source>
</evidence>
<keyword evidence="7 8" id="KW-0472">Membrane</keyword>
<comment type="similarity">
    <text evidence="2 8">Belongs to the major facilitator superfamily. Bcr/CmlA family.</text>
</comment>
<evidence type="ECO:0000256" key="6">
    <source>
        <dbReference type="ARBA" id="ARBA00022989"/>
    </source>
</evidence>
<evidence type="ECO:0000256" key="7">
    <source>
        <dbReference type="ARBA" id="ARBA00023136"/>
    </source>
</evidence>
<dbReference type="InterPro" id="IPR011701">
    <property type="entry name" value="MFS"/>
</dbReference>
<protein>
    <recommendedName>
        <fullName evidence="8">Bcr/CflA family efflux transporter</fullName>
    </recommendedName>
</protein>
<accession>A0ABZ3IKX2</accession>
<dbReference type="InterPro" id="IPR020846">
    <property type="entry name" value="MFS_dom"/>
</dbReference>
<dbReference type="SUPFAM" id="SSF103473">
    <property type="entry name" value="MFS general substrate transporter"/>
    <property type="match status" value="1"/>
</dbReference>
<proteinExistence type="inferred from homology"/>
<feature type="transmembrane region" description="Helical" evidence="8">
    <location>
        <begin position="107"/>
        <end position="124"/>
    </location>
</feature>
<evidence type="ECO:0000259" key="9">
    <source>
        <dbReference type="PROSITE" id="PS50850"/>
    </source>
</evidence>
<dbReference type="NCBIfam" id="TIGR00710">
    <property type="entry name" value="efflux_Bcr_CflA"/>
    <property type="match status" value="1"/>
</dbReference>
<feature type="domain" description="Major facilitator superfamily (MFS) profile" evidence="9">
    <location>
        <begin position="12"/>
        <end position="395"/>
    </location>
</feature>
<evidence type="ECO:0000313" key="11">
    <source>
        <dbReference type="Proteomes" id="UP000216752"/>
    </source>
</evidence>
<comment type="subcellular location">
    <subcellularLocation>
        <location evidence="1 8">Cell membrane</location>
        <topology evidence="1 8">Multi-pass membrane protein</topology>
    </subcellularLocation>
</comment>
<dbReference type="Proteomes" id="UP000216752">
    <property type="component" value="Chromosome"/>
</dbReference>
<feature type="transmembrane region" description="Helical" evidence="8">
    <location>
        <begin position="9"/>
        <end position="27"/>
    </location>
</feature>
<evidence type="ECO:0000256" key="3">
    <source>
        <dbReference type="ARBA" id="ARBA00022448"/>
    </source>
</evidence>
<keyword evidence="6 8" id="KW-1133">Transmembrane helix</keyword>
<feature type="transmembrane region" description="Helical" evidence="8">
    <location>
        <begin position="280"/>
        <end position="300"/>
    </location>
</feature>
<dbReference type="PRINTS" id="PR01035">
    <property type="entry name" value="TCRTETA"/>
</dbReference>
<dbReference type="PROSITE" id="PS50850">
    <property type="entry name" value="MFS"/>
    <property type="match status" value="1"/>
</dbReference>